<protein>
    <submittedName>
        <fullName evidence="6">Uncharacterized protein</fullName>
    </submittedName>
</protein>
<keyword evidence="3" id="KW-0964">Secreted</keyword>
<dbReference type="GO" id="GO:0005179">
    <property type="term" value="F:hormone activity"/>
    <property type="evidence" value="ECO:0007669"/>
    <property type="project" value="UniProtKB-KW"/>
</dbReference>
<organism evidence="6 7">
    <name type="scientific">Melopsittacus undulatus</name>
    <name type="common">Budgerigar</name>
    <name type="synonym">Psittacus undulatus</name>
    <dbReference type="NCBI Taxonomy" id="13146"/>
    <lineage>
        <taxon>Eukaryota</taxon>
        <taxon>Metazoa</taxon>
        <taxon>Chordata</taxon>
        <taxon>Craniata</taxon>
        <taxon>Vertebrata</taxon>
        <taxon>Euteleostomi</taxon>
        <taxon>Archelosauria</taxon>
        <taxon>Archosauria</taxon>
        <taxon>Dinosauria</taxon>
        <taxon>Saurischia</taxon>
        <taxon>Theropoda</taxon>
        <taxon>Coelurosauria</taxon>
        <taxon>Aves</taxon>
        <taxon>Neognathae</taxon>
        <taxon>Neoaves</taxon>
        <taxon>Telluraves</taxon>
        <taxon>Australaves</taxon>
        <taxon>Psittaciformes</taxon>
        <taxon>Psittaculidae</taxon>
        <taxon>Melopsittacus</taxon>
    </lineage>
</organism>
<dbReference type="GO" id="GO:0005576">
    <property type="term" value="C:extracellular region"/>
    <property type="evidence" value="ECO:0007669"/>
    <property type="project" value="UniProtKB-SubCell"/>
</dbReference>
<dbReference type="PANTHER" id="PTHR20968">
    <property type="entry name" value="ILGF DOMAIN-CONTAINING PROTEIN"/>
    <property type="match status" value="1"/>
</dbReference>
<evidence type="ECO:0000256" key="2">
    <source>
        <dbReference type="ARBA" id="ARBA00011207"/>
    </source>
</evidence>
<dbReference type="InterPro" id="IPR036438">
    <property type="entry name" value="Insulin-like_sf"/>
</dbReference>
<sequence length="133" mass="14672">MKGTVLALASLALLITAQEGKGEGNSMRLCGRDFVRAIVFTCGGSRWKRHLADYQYLFGKYLLTHYSLIALWKVRSAPRGFRRTMSPADCTQGQSCALGSCCSLEQAHLRCQQHRLCLETASLLFPCSLLGIA</sequence>
<reference evidence="6" key="1">
    <citation type="submission" date="2020-03" db="EMBL/GenBank/DDBJ databases">
        <title>Melopsittacus undulatus (budgerigar) genome, bMelUnd1, maternal haplotype with Z.</title>
        <authorList>
            <person name="Gedman G."/>
            <person name="Mountcastle J."/>
            <person name="Haase B."/>
            <person name="Formenti G."/>
            <person name="Wright T."/>
            <person name="Apodaca J."/>
            <person name="Pelan S."/>
            <person name="Chow W."/>
            <person name="Rhie A."/>
            <person name="Howe K."/>
            <person name="Fedrigo O."/>
            <person name="Jarvis E.D."/>
        </authorList>
    </citation>
    <scope>NUCLEOTIDE SEQUENCE [LARGE SCALE GENOMIC DNA]</scope>
</reference>
<dbReference type="GO" id="GO:0001664">
    <property type="term" value="F:G protein-coupled receptor binding"/>
    <property type="evidence" value="ECO:0007669"/>
    <property type="project" value="TreeGrafter"/>
</dbReference>
<evidence type="ECO:0000313" key="6">
    <source>
        <dbReference type="Ensembl" id="ENSMUNP00000015918.2"/>
    </source>
</evidence>
<comment type="subcellular location">
    <subcellularLocation>
        <location evidence="1">Secreted</location>
    </subcellularLocation>
</comment>
<evidence type="ECO:0000256" key="5">
    <source>
        <dbReference type="ARBA" id="ARBA00023157"/>
    </source>
</evidence>
<comment type="subunit">
    <text evidence="2">Heterodimer of a B chain and an A chain linked by two disulfide bonds.</text>
</comment>
<keyword evidence="7" id="KW-1185">Reference proteome</keyword>
<evidence type="ECO:0000256" key="3">
    <source>
        <dbReference type="ARBA" id="ARBA00022525"/>
    </source>
</evidence>
<dbReference type="AlphaFoldDB" id="A0A8C6JMA3"/>
<keyword evidence="5" id="KW-1015">Disulfide bond</keyword>
<accession>A0A8V5G6G3</accession>
<dbReference type="Ensembl" id="ENSMUNT00000018303.2">
    <property type="protein sequence ID" value="ENSMUNP00000015918.2"/>
    <property type="gene ID" value="ENSMUNG00000012261.2"/>
</dbReference>
<dbReference type="InterPro" id="IPR051777">
    <property type="entry name" value="Insulin-like_neuro_ligands"/>
</dbReference>
<proteinExistence type="predicted"/>
<reference evidence="6" key="2">
    <citation type="submission" date="2025-08" db="UniProtKB">
        <authorList>
            <consortium name="Ensembl"/>
        </authorList>
    </citation>
    <scope>IDENTIFICATION</scope>
</reference>
<name>A0A8C6JMA3_MELUD</name>
<reference evidence="6" key="3">
    <citation type="submission" date="2025-09" db="UniProtKB">
        <authorList>
            <consortium name="Ensembl"/>
        </authorList>
    </citation>
    <scope>IDENTIFICATION</scope>
</reference>
<dbReference type="Proteomes" id="UP000694405">
    <property type="component" value="Chromosome 6"/>
</dbReference>
<keyword evidence="4" id="KW-0372">Hormone</keyword>
<dbReference type="SUPFAM" id="SSF56994">
    <property type="entry name" value="Insulin-like"/>
    <property type="match status" value="1"/>
</dbReference>
<accession>A0A8C6JMA3</accession>
<evidence type="ECO:0000256" key="4">
    <source>
        <dbReference type="ARBA" id="ARBA00022702"/>
    </source>
</evidence>
<evidence type="ECO:0000313" key="7">
    <source>
        <dbReference type="Proteomes" id="UP000694405"/>
    </source>
</evidence>
<evidence type="ECO:0000256" key="1">
    <source>
        <dbReference type="ARBA" id="ARBA00004613"/>
    </source>
</evidence>